<dbReference type="InterPro" id="IPR023578">
    <property type="entry name" value="Ras_GEF_dom_sf"/>
</dbReference>
<dbReference type="AlphaFoldDB" id="A0A485MI87"/>
<accession>A0A485MI87</accession>
<dbReference type="SMART" id="SM00147">
    <property type="entry name" value="RasGEF"/>
    <property type="match status" value="1"/>
</dbReference>
<evidence type="ECO:0000313" key="4">
    <source>
        <dbReference type="EMBL" id="VFV20127.1"/>
    </source>
</evidence>
<sequence length="312" mass="35459">MEPPSTPLTALVLEISSPPLKIDTEPPPASEAFCSWHVASKNSPTEEKPDLMAFPPELLAEQATIIGQELFKKVVPSHCLGSIWPKKNKPGNEHLAHTVHVTITHFKSVTNCVIATCLRDPNMTAQEVRARVVEHWIQVAQECQIMRKYSPLHAILCALQSTSICGLKNTWGKVYRESYQNFKELCSQDKSLSRELMNKEAPSKFVTQEINIQKSRVSSHPYHDETPVVPFLPIFFNNLVMLHLTMEDYLEGGKINLKKRNEEYKTMREILLLQMAANKKLQPQPQGAIWGLVLRHEEVQNESYILSCQLEP</sequence>
<gene>
    <name evidence="4" type="ORF">LYPA_23C012059</name>
</gene>
<keyword evidence="5" id="KW-1185">Reference proteome</keyword>
<keyword evidence="1 2" id="KW-0344">Guanine-nucleotide releasing factor</keyword>
<dbReference type="InterPro" id="IPR001895">
    <property type="entry name" value="RASGEF_cat_dom"/>
</dbReference>
<dbReference type="Pfam" id="PF00617">
    <property type="entry name" value="RasGEF"/>
    <property type="match status" value="1"/>
</dbReference>
<proteinExistence type="predicted"/>
<dbReference type="EMBL" id="CAAGRJ010002181">
    <property type="protein sequence ID" value="VFV20127.1"/>
    <property type="molecule type" value="Genomic_DNA"/>
</dbReference>
<dbReference type="GO" id="GO:0005886">
    <property type="term" value="C:plasma membrane"/>
    <property type="evidence" value="ECO:0007669"/>
    <property type="project" value="TreeGrafter"/>
</dbReference>
<dbReference type="InterPro" id="IPR036964">
    <property type="entry name" value="RASGEF_cat_dom_sf"/>
</dbReference>
<dbReference type="GO" id="GO:0005085">
    <property type="term" value="F:guanyl-nucleotide exchange factor activity"/>
    <property type="evidence" value="ECO:0007669"/>
    <property type="project" value="UniProtKB-KW"/>
</dbReference>
<organism evidence="4 5">
    <name type="scientific">Lynx pardinus</name>
    <name type="common">Iberian lynx</name>
    <name type="synonym">Felis pardina</name>
    <dbReference type="NCBI Taxonomy" id="191816"/>
    <lineage>
        <taxon>Eukaryota</taxon>
        <taxon>Metazoa</taxon>
        <taxon>Chordata</taxon>
        <taxon>Craniata</taxon>
        <taxon>Vertebrata</taxon>
        <taxon>Euteleostomi</taxon>
        <taxon>Mammalia</taxon>
        <taxon>Eutheria</taxon>
        <taxon>Laurasiatheria</taxon>
        <taxon>Carnivora</taxon>
        <taxon>Feliformia</taxon>
        <taxon>Felidae</taxon>
        <taxon>Felinae</taxon>
        <taxon>Lynx</taxon>
    </lineage>
</organism>
<evidence type="ECO:0000259" key="3">
    <source>
        <dbReference type="PROSITE" id="PS50009"/>
    </source>
</evidence>
<reference evidence="4 5" key="1">
    <citation type="submission" date="2019-01" db="EMBL/GenBank/DDBJ databases">
        <authorList>
            <person name="Alioto T."/>
            <person name="Alioto T."/>
        </authorList>
    </citation>
    <scope>NUCLEOTIDE SEQUENCE [LARGE SCALE GENOMIC DNA]</scope>
</reference>
<evidence type="ECO:0000256" key="2">
    <source>
        <dbReference type="PROSITE-ProRule" id="PRU00168"/>
    </source>
</evidence>
<dbReference type="Gene3D" id="1.10.840.10">
    <property type="entry name" value="Ras guanine-nucleotide exchange factors catalytic domain"/>
    <property type="match status" value="1"/>
</dbReference>
<feature type="domain" description="Ras-GEF" evidence="3">
    <location>
        <begin position="55"/>
        <end position="312"/>
    </location>
</feature>
<dbReference type="InterPro" id="IPR008937">
    <property type="entry name" value="Ras-like_GEF"/>
</dbReference>
<dbReference type="PANTHER" id="PTHR23113:SF223">
    <property type="entry name" value="RAL-GDS-RELATED PROTEIN"/>
    <property type="match status" value="1"/>
</dbReference>
<dbReference type="Proteomes" id="UP000386466">
    <property type="component" value="Unassembled WGS sequence"/>
</dbReference>
<name>A0A485MI87_LYNPA</name>
<dbReference type="PROSITE" id="PS50009">
    <property type="entry name" value="RASGEF_CAT"/>
    <property type="match status" value="1"/>
</dbReference>
<dbReference type="PANTHER" id="PTHR23113">
    <property type="entry name" value="GUANINE NUCLEOTIDE EXCHANGE FACTOR"/>
    <property type="match status" value="1"/>
</dbReference>
<dbReference type="GO" id="GO:0007265">
    <property type="term" value="P:Ras protein signal transduction"/>
    <property type="evidence" value="ECO:0007669"/>
    <property type="project" value="TreeGrafter"/>
</dbReference>
<dbReference type="CDD" id="cd00155">
    <property type="entry name" value="RasGEF"/>
    <property type="match status" value="1"/>
</dbReference>
<evidence type="ECO:0000313" key="5">
    <source>
        <dbReference type="Proteomes" id="UP000386466"/>
    </source>
</evidence>
<protein>
    <submittedName>
        <fullName evidence="4">Ral guanine nucleotide dissociation</fullName>
    </submittedName>
</protein>
<evidence type="ECO:0000256" key="1">
    <source>
        <dbReference type="ARBA" id="ARBA00022658"/>
    </source>
</evidence>
<dbReference type="SUPFAM" id="SSF48366">
    <property type="entry name" value="Ras GEF"/>
    <property type="match status" value="1"/>
</dbReference>